<evidence type="ECO:0000256" key="1">
    <source>
        <dbReference type="PROSITE-ProRule" id="PRU00176"/>
    </source>
</evidence>
<dbReference type="OMA" id="KFFASEY"/>
<dbReference type="Pfam" id="PF00076">
    <property type="entry name" value="RRM_1"/>
    <property type="match status" value="1"/>
</dbReference>
<evidence type="ECO:0000313" key="4">
    <source>
        <dbReference type="EMBL" id="EFO92390.1"/>
    </source>
</evidence>
<feature type="domain" description="RRM" evidence="3">
    <location>
        <begin position="3"/>
        <end position="76"/>
    </location>
</feature>
<keyword evidence="5" id="KW-1185">Reference proteome</keyword>
<dbReference type="InterPro" id="IPR000504">
    <property type="entry name" value="RRM_dom"/>
</dbReference>
<evidence type="ECO:0000259" key="3">
    <source>
        <dbReference type="PROSITE" id="PS50102"/>
    </source>
</evidence>
<accession>E3M525</accession>
<dbReference type="eggNOG" id="KOG0107">
    <property type="taxonomic scope" value="Eukaryota"/>
</dbReference>
<dbReference type="SMART" id="SM00360">
    <property type="entry name" value="RRM"/>
    <property type="match status" value="1"/>
</dbReference>
<dbReference type="OrthoDB" id="5970at2759"/>
<dbReference type="PROSITE" id="PS50102">
    <property type="entry name" value="RRM"/>
    <property type="match status" value="1"/>
</dbReference>
<proteinExistence type="predicted"/>
<evidence type="ECO:0000313" key="5">
    <source>
        <dbReference type="Proteomes" id="UP000008281"/>
    </source>
</evidence>
<protein>
    <recommendedName>
        <fullName evidence="3">RRM domain-containing protein</fullName>
    </recommendedName>
</protein>
<reference evidence="4" key="1">
    <citation type="submission" date="2007-07" db="EMBL/GenBank/DDBJ databases">
        <title>PCAP assembly of the Caenorhabditis remanei genome.</title>
        <authorList>
            <consortium name="The Caenorhabditis remanei Sequencing Consortium"/>
            <person name="Wilson R.K."/>
        </authorList>
    </citation>
    <scope>NUCLEOTIDE SEQUENCE [LARGE SCALE GENOMIC DNA]</scope>
    <source>
        <strain evidence="4">PB4641</strain>
    </source>
</reference>
<dbReference type="HOGENOM" id="CLU_1005572_0_0_1"/>
<keyword evidence="1" id="KW-0694">RNA-binding</keyword>
<dbReference type="InParanoid" id="E3M525"/>
<sequence length="277" mass="29968">MDAKVYVGGLPSDATSQELEEIFDRFGRIRKVWVARRPPGFAFVEYDDVRDAEDAVRALDGSRICGVRARVELSTGQRRGGGGRGGGYGGGYGGGRGGGRDSGLRSSASPPAIPNFTLFHSSPSSVFTTSSSLPHHSAPFSSPKIFASELYQPRFINRHIVETVDAPDRVLVIVDVIVVVIAAGIVAVTEAAIAVVRENDLVQGNDCHSQYLITFLLSDLALHKNVIVRDRRAALAHEAVLAVVLLLHATRFSNLRNSFRNVICNSNSLEESRINDK</sequence>
<dbReference type="STRING" id="31234.E3M525"/>
<feature type="compositionally biased region" description="Gly residues" evidence="2">
    <location>
        <begin position="78"/>
        <end position="97"/>
    </location>
</feature>
<feature type="region of interest" description="Disordered" evidence="2">
    <location>
        <begin position="76"/>
        <end position="107"/>
    </location>
</feature>
<dbReference type="FunFam" id="3.30.70.330:FF:001083">
    <property type="entry name" value="Probable splicing factor, arginine/serine-rich 6"/>
    <property type="match status" value="1"/>
</dbReference>
<dbReference type="PANTHER" id="PTHR23147">
    <property type="entry name" value="SERINE/ARGININE RICH SPLICING FACTOR"/>
    <property type="match status" value="1"/>
</dbReference>
<organism evidence="5">
    <name type="scientific">Caenorhabditis remanei</name>
    <name type="common">Caenorhabditis vulgaris</name>
    <dbReference type="NCBI Taxonomy" id="31234"/>
    <lineage>
        <taxon>Eukaryota</taxon>
        <taxon>Metazoa</taxon>
        <taxon>Ecdysozoa</taxon>
        <taxon>Nematoda</taxon>
        <taxon>Chromadorea</taxon>
        <taxon>Rhabditida</taxon>
        <taxon>Rhabditina</taxon>
        <taxon>Rhabditomorpha</taxon>
        <taxon>Rhabditoidea</taxon>
        <taxon>Rhabditidae</taxon>
        <taxon>Peloderinae</taxon>
        <taxon>Caenorhabditis</taxon>
    </lineage>
</organism>
<dbReference type="GO" id="GO:0003723">
    <property type="term" value="F:RNA binding"/>
    <property type="evidence" value="ECO:0007669"/>
    <property type="project" value="UniProtKB-UniRule"/>
</dbReference>
<gene>
    <name evidence="4" type="ORF">CRE_10826</name>
</gene>
<dbReference type="SUPFAM" id="SSF54928">
    <property type="entry name" value="RNA-binding domain, RBD"/>
    <property type="match status" value="1"/>
</dbReference>
<name>E3M525_CAERE</name>
<dbReference type="AlphaFoldDB" id="E3M525"/>
<dbReference type="InterPro" id="IPR035979">
    <property type="entry name" value="RBD_domain_sf"/>
</dbReference>
<dbReference type="CDD" id="cd12373">
    <property type="entry name" value="RRM_SRSF3_like"/>
    <property type="match status" value="1"/>
</dbReference>
<dbReference type="InterPro" id="IPR050907">
    <property type="entry name" value="SRSF"/>
</dbReference>
<dbReference type="EMBL" id="DS268425">
    <property type="protein sequence ID" value="EFO92390.1"/>
    <property type="molecule type" value="Genomic_DNA"/>
</dbReference>
<evidence type="ECO:0000256" key="2">
    <source>
        <dbReference type="SAM" id="MobiDB-lite"/>
    </source>
</evidence>
<dbReference type="Proteomes" id="UP000008281">
    <property type="component" value="Unassembled WGS sequence"/>
</dbReference>
<dbReference type="InterPro" id="IPR012677">
    <property type="entry name" value="Nucleotide-bd_a/b_plait_sf"/>
</dbReference>
<dbReference type="Gene3D" id="3.30.70.330">
    <property type="match status" value="1"/>
</dbReference>